<evidence type="ECO:0000313" key="1">
    <source>
        <dbReference type="EMBL" id="CAG6744195.1"/>
    </source>
</evidence>
<proteinExistence type="predicted"/>
<dbReference type="EMBL" id="HBUF01461912">
    <property type="protein sequence ID" value="CAG6744195.1"/>
    <property type="molecule type" value="Transcribed_RNA"/>
</dbReference>
<protein>
    <submittedName>
        <fullName evidence="1">Uncharacterized protein</fullName>
    </submittedName>
</protein>
<reference evidence="1" key="1">
    <citation type="submission" date="2021-05" db="EMBL/GenBank/DDBJ databases">
        <authorList>
            <person name="Alioto T."/>
            <person name="Alioto T."/>
            <person name="Gomez Garrido J."/>
        </authorList>
    </citation>
    <scope>NUCLEOTIDE SEQUENCE</scope>
</reference>
<dbReference type="AlphaFoldDB" id="A0A8D9EA35"/>
<accession>A0A8D9EA35</accession>
<sequence length="99" mass="11943">MVLRNKKTLCEDWDTLLRRQTSHSRLLVEFISTPEYLRPKLRNSRHNICEARVYKHIHDIIKFINLIINAFKTTEEYFTSEIDMIMRLRDSGDRTYLLG</sequence>
<name>A0A8D9EA35_9HEMI</name>
<organism evidence="1">
    <name type="scientific">Cacopsylla melanoneura</name>
    <dbReference type="NCBI Taxonomy" id="428564"/>
    <lineage>
        <taxon>Eukaryota</taxon>
        <taxon>Metazoa</taxon>
        <taxon>Ecdysozoa</taxon>
        <taxon>Arthropoda</taxon>
        <taxon>Hexapoda</taxon>
        <taxon>Insecta</taxon>
        <taxon>Pterygota</taxon>
        <taxon>Neoptera</taxon>
        <taxon>Paraneoptera</taxon>
        <taxon>Hemiptera</taxon>
        <taxon>Sternorrhyncha</taxon>
        <taxon>Psylloidea</taxon>
        <taxon>Psyllidae</taxon>
        <taxon>Psyllinae</taxon>
        <taxon>Cacopsylla</taxon>
    </lineage>
</organism>